<evidence type="ECO:0000313" key="2">
    <source>
        <dbReference type="Proteomes" id="UP000696280"/>
    </source>
</evidence>
<proteinExistence type="predicted"/>
<dbReference type="AlphaFoldDB" id="A0A9N9L3D0"/>
<protein>
    <submittedName>
        <fullName evidence="1">Uncharacterized protein</fullName>
    </submittedName>
</protein>
<dbReference type="Proteomes" id="UP000696280">
    <property type="component" value="Unassembled WGS sequence"/>
</dbReference>
<sequence>MVMHGLRPMIELTMFVARAGDGGVHDAVFPGGYEIFSTSSQARGCWEVTGPWLRYGDDGFAQGSTAGSQLQGGLMTASWSRGVAMAQTSFDGRRGGGYGGLRIVLRRRLEVMAIGVVLPREYIFMSFPSVLNDSTCWELMPLNDEGTPHYAENLC</sequence>
<keyword evidence="2" id="KW-1185">Reference proteome</keyword>
<name>A0A9N9L3D0_9HELO</name>
<organism evidence="1 2">
    <name type="scientific">Hymenoscyphus fraxineus</name>
    <dbReference type="NCBI Taxonomy" id="746836"/>
    <lineage>
        <taxon>Eukaryota</taxon>
        <taxon>Fungi</taxon>
        <taxon>Dikarya</taxon>
        <taxon>Ascomycota</taxon>
        <taxon>Pezizomycotina</taxon>
        <taxon>Leotiomycetes</taxon>
        <taxon>Helotiales</taxon>
        <taxon>Helotiaceae</taxon>
        <taxon>Hymenoscyphus</taxon>
    </lineage>
</organism>
<gene>
    <name evidence="1" type="ORF">HYFRA_00000181</name>
</gene>
<evidence type="ECO:0000313" key="1">
    <source>
        <dbReference type="EMBL" id="CAG8957841.1"/>
    </source>
</evidence>
<accession>A0A9N9L3D0</accession>
<comment type="caution">
    <text evidence="1">The sequence shown here is derived from an EMBL/GenBank/DDBJ whole genome shotgun (WGS) entry which is preliminary data.</text>
</comment>
<dbReference type="EMBL" id="CAJVRL010000081">
    <property type="protein sequence ID" value="CAG8957841.1"/>
    <property type="molecule type" value="Genomic_DNA"/>
</dbReference>
<reference evidence="1" key="1">
    <citation type="submission" date="2021-07" db="EMBL/GenBank/DDBJ databases">
        <authorList>
            <person name="Durling M."/>
        </authorList>
    </citation>
    <scope>NUCLEOTIDE SEQUENCE</scope>
</reference>